<dbReference type="Proteomes" id="UP000192578">
    <property type="component" value="Unassembled WGS sequence"/>
</dbReference>
<accession>A0A1W0WU51</accession>
<reference evidence="3" key="1">
    <citation type="submission" date="2017-01" db="EMBL/GenBank/DDBJ databases">
        <title>Comparative genomics of anhydrobiosis in the tardigrade Hypsibius dujardini.</title>
        <authorList>
            <person name="Yoshida Y."/>
            <person name="Koutsovoulos G."/>
            <person name="Laetsch D."/>
            <person name="Stevens L."/>
            <person name="Kumar S."/>
            <person name="Horikawa D."/>
            <person name="Ishino K."/>
            <person name="Komine S."/>
            <person name="Tomita M."/>
            <person name="Blaxter M."/>
            <person name="Arakawa K."/>
        </authorList>
    </citation>
    <scope>NUCLEOTIDE SEQUENCE [LARGE SCALE GENOMIC DNA]</scope>
    <source>
        <strain evidence="3">Z151</strain>
    </source>
</reference>
<sequence length="91" mass="9361">MRRTVVIFTYDLRGKVCAARLADHAIQLPILSNIRVSSRVAKDGRLFSAADVSFSACAGVERSGSTGRSADGPDTEVSDAAMSGGSGGGMP</sequence>
<gene>
    <name evidence="2" type="ORF">BV898_07164</name>
</gene>
<evidence type="ECO:0000313" key="2">
    <source>
        <dbReference type="EMBL" id="OQV18725.1"/>
    </source>
</evidence>
<evidence type="ECO:0000256" key="1">
    <source>
        <dbReference type="SAM" id="MobiDB-lite"/>
    </source>
</evidence>
<dbReference type="EMBL" id="MTYJ01000046">
    <property type="protein sequence ID" value="OQV18725.1"/>
    <property type="molecule type" value="Genomic_DNA"/>
</dbReference>
<protein>
    <submittedName>
        <fullName evidence="2">Uncharacterized protein</fullName>
    </submittedName>
</protein>
<feature type="region of interest" description="Disordered" evidence="1">
    <location>
        <begin position="60"/>
        <end position="91"/>
    </location>
</feature>
<proteinExistence type="predicted"/>
<comment type="caution">
    <text evidence="2">The sequence shown here is derived from an EMBL/GenBank/DDBJ whole genome shotgun (WGS) entry which is preliminary data.</text>
</comment>
<evidence type="ECO:0000313" key="3">
    <source>
        <dbReference type="Proteomes" id="UP000192578"/>
    </source>
</evidence>
<name>A0A1W0WU51_HYPEX</name>
<keyword evidence="3" id="KW-1185">Reference proteome</keyword>
<dbReference type="AlphaFoldDB" id="A0A1W0WU51"/>
<organism evidence="2 3">
    <name type="scientific">Hypsibius exemplaris</name>
    <name type="common">Freshwater tardigrade</name>
    <dbReference type="NCBI Taxonomy" id="2072580"/>
    <lineage>
        <taxon>Eukaryota</taxon>
        <taxon>Metazoa</taxon>
        <taxon>Ecdysozoa</taxon>
        <taxon>Tardigrada</taxon>
        <taxon>Eutardigrada</taxon>
        <taxon>Parachela</taxon>
        <taxon>Hypsibioidea</taxon>
        <taxon>Hypsibiidae</taxon>
        <taxon>Hypsibius</taxon>
    </lineage>
</organism>